<evidence type="ECO:0000256" key="4">
    <source>
        <dbReference type="ARBA" id="ARBA00022833"/>
    </source>
</evidence>
<dbReference type="InterPro" id="IPR018957">
    <property type="entry name" value="Znf_C3HC4_RING-type"/>
</dbReference>
<protein>
    <recommendedName>
        <fullName evidence="6">RING-type domain-containing protein</fullName>
    </recommendedName>
</protein>
<dbReference type="SMART" id="SM00184">
    <property type="entry name" value="RING"/>
    <property type="match status" value="1"/>
</dbReference>
<dbReference type="InterPro" id="IPR001841">
    <property type="entry name" value="Znf_RING"/>
</dbReference>
<evidence type="ECO:0000256" key="3">
    <source>
        <dbReference type="ARBA" id="ARBA00022771"/>
    </source>
</evidence>
<evidence type="ECO:0000313" key="7">
    <source>
        <dbReference type="EMBL" id="GFU29562.1"/>
    </source>
</evidence>
<keyword evidence="2" id="KW-0479">Metal-binding</keyword>
<dbReference type="OrthoDB" id="6434278at2759"/>
<keyword evidence="3 5" id="KW-0863">Zinc-finger</keyword>
<evidence type="ECO:0000313" key="8">
    <source>
        <dbReference type="Proteomes" id="UP000887013"/>
    </source>
</evidence>
<evidence type="ECO:0000256" key="5">
    <source>
        <dbReference type="PROSITE-ProRule" id="PRU00175"/>
    </source>
</evidence>
<name>A0A8X6QP94_NEPPI</name>
<feature type="domain" description="RING-type" evidence="6">
    <location>
        <begin position="171"/>
        <end position="232"/>
    </location>
</feature>
<proteinExistence type="predicted"/>
<dbReference type="EMBL" id="BMAW01033295">
    <property type="protein sequence ID" value="GFU29562.1"/>
    <property type="molecule type" value="Genomic_DNA"/>
</dbReference>
<dbReference type="PROSITE" id="PS50089">
    <property type="entry name" value="ZF_RING_2"/>
    <property type="match status" value="1"/>
</dbReference>
<gene>
    <name evidence="7" type="primary">AVEN_61568_1</name>
    <name evidence="7" type="ORF">NPIL_511611</name>
</gene>
<dbReference type="PROSITE" id="PS00518">
    <property type="entry name" value="ZF_RING_1"/>
    <property type="match status" value="1"/>
</dbReference>
<comment type="caution">
    <text evidence="7">The sequence shown here is derived from an EMBL/GenBank/DDBJ whole genome shotgun (WGS) entry which is preliminary data.</text>
</comment>
<dbReference type="GO" id="GO:0061630">
    <property type="term" value="F:ubiquitin protein ligase activity"/>
    <property type="evidence" value="ECO:0007669"/>
    <property type="project" value="InterPro"/>
</dbReference>
<dbReference type="SUPFAM" id="SSF57850">
    <property type="entry name" value="RING/U-box"/>
    <property type="match status" value="1"/>
</dbReference>
<keyword evidence="4" id="KW-0862">Zinc</keyword>
<reference evidence="7" key="1">
    <citation type="submission" date="2020-08" db="EMBL/GenBank/DDBJ databases">
        <title>Multicomponent nature underlies the extraordinary mechanical properties of spider dragline silk.</title>
        <authorList>
            <person name="Kono N."/>
            <person name="Nakamura H."/>
            <person name="Mori M."/>
            <person name="Yoshida Y."/>
            <person name="Ohtoshi R."/>
            <person name="Malay A.D."/>
            <person name="Moran D.A.P."/>
            <person name="Tomita M."/>
            <person name="Numata K."/>
            <person name="Arakawa K."/>
        </authorList>
    </citation>
    <scope>NUCLEOTIDE SEQUENCE</scope>
</reference>
<evidence type="ECO:0000259" key="6">
    <source>
        <dbReference type="PROSITE" id="PS50089"/>
    </source>
</evidence>
<dbReference type="InterPro" id="IPR013083">
    <property type="entry name" value="Znf_RING/FYVE/PHD"/>
</dbReference>
<dbReference type="Proteomes" id="UP000887013">
    <property type="component" value="Unassembled WGS sequence"/>
</dbReference>
<dbReference type="InterPro" id="IPR017907">
    <property type="entry name" value="Znf_RING_CS"/>
</dbReference>
<dbReference type="GO" id="GO:0008270">
    <property type="term" value="F:zinc ion binding"/>
    <property type="evidence" value="ECO:0007669"/>
    <property type="project" value="UniProtKB-KW"/>
</dbReference>
<dbReference type="Pfam" id="PF00097">
    <property type="entry name" value="zf-C3HC4"/>
    <property type="match status" value="1"/>
</dbReference>
<evidence type="ECO:0000256" key="2">
    <source>
        <dbReference type="ARBA" id="ARBA00022723"/>
    </source>
</evidence>
<keyword evidence="8" id="KW-1185">Reference proteome</keyword>
<sequence length="309" mass="35328">MMHLGTVCIPMGTECYFSRRLEFLESTQWMMESFLPTMRTKYNGLKKSSYNLKDPQPAAVTEKKENSLQRLKARDLKIFSTYSGEQFTNMLLTILNATLVIQKILLSSATEKPKRPQLETRHVSLEYTKCYLKSDILYESLSPVKTSTRVEEKLKLTIWKTIDSKLVPEACSKCQEVISKKLFFDERRFGLLNNCDHAFCYGCIRDLCDSDGHEEPFYKRAALGPVRCPECDEISDRVAASSNWISGESKVEFFKAFNKNVSSGNMIKQINESYYGLDNIKIQNDGSLNKVTSSDHDLMIAGADKEEVF</sequence>
<keyword evidence="1" id="KW-0808">Transferase</keyword>
<dbReference type="InterPro" id="IPR045072">
    <property type="entry name" value="MKRN-like"/>
</dbReference>
<dbReference type="GO" id="GO:0000209">
    <property type="term" value="P:protein polyubiquitination"/>
    <property type="evidence" value="ECO:0007669"/>
    <property type="project" value="InterPro"/>
</dbReference>
<organism evidence="7 8">
    <name type="scientific">Nephila pilipes</name>
    <name type="common">Giant wood spider</name>
    <name type="synonym">Nephila maculata</name>
    <dbReference type="NCBI Taxonomy" id="299642"/>
    <lineage>
        <taxon>Eukaryota</taxon>
        <taxon>Metazoa</taxon>
        <taxon>Ecdysozoa</taxon>
        <taxon>Arthropoda</taxon>
        <taxon>Chelicerata</taxon>
        <taxon>Arachnida</taxon>
        <taxon>Araneae</taxon>
        <taxon>Araneomorphae</taxon>
        <taxon>Entelegynae</taxon>
        <taxon>Araneoidea</taxon>
        <taxon>Nephilidae</taxon>
        <taxon>Nephila</taxon>
    </lineage>
</organism>
<evidence type="ECO:0000256" key="1">
    <source>
        <dbReference type="ARBA" id="ARBA00022679"/>
    </source>
</evidence>
<dbReference type="PANTHER" id="PTHR11224">
    <property type="entry name" value="MAKORIN-RELATED"/>
    <property type="match status" value="1"/>
</dbReference>
<dbReference type="PANTHER" id="PTHR11224:SF10">
    <property type="entry name" value="IP09428P-RELATED"/>
    <property type="match status" value="1"/>
</dbReference>
<accession>A0A8X6QP94</accession>
<dbReference type="Gene3D" id="3.30.40.10">
    <property type="entry name" value="Zinc/RING finger domain, C3HC4 (zinc finger)"/>
    <property type="match status" value="1"/>
</dbReference>
<dbReference type="AlphaFoldDB" id="A0A8X6QP94"/>